<dbReference type="EMBL" id="PGCJ01000948">
    <property type="protein sequence ID" value="PLW13487.1"/>
    <property type="molecule type" value="Genomic_DNA"/>
</dbReference>
<gene>
    <name evidence="2" type="ORF">PCANC_12239</name>
    <name evidence="1" type="ORF">PCANC_15603</name>
</gene>
<accession>A0A2N5SJQ6</accession>
<dbReference type="EMBL" id="PGCJ01000272">
    <property type="protein sequence ID" value="PLW34688.1"/>
    <property type="molecule type" value="Genomic_DNA"/>
</dbReference>
<dbReference type="AlphaFoldDB" id="A0A2N5SJQ6"/>
<evidence type="ECO:0000313" key="2">
    <source>
        <dbReference type="EMBL" id="PLW34688.1"/>
    </source>
</evidence>
<evidence type="ECO:0000313" key="3">
    <source>
        <dbReference type="Proteomes" id="UP000235388"/>
    </source>
</evidence>
<proteinExistence type="predicted"/>
<organism evidence="1 3">
    <name type="scientific">Puccinia coronata f. sp. avenae</name>
    <dbReference type="NCBI Taxonomy" id="200324"/>
    <lineage>
        <taxon>Eukaryota</taxon>
        <taxon>Fungi</taxon>
        <taxon>Dikarya</taxon>
        <taxon>Basidiomycota</taxon>
        <taxon>Pucciniomycotina</taxon>
        <taxon>Pucciniomycetes</taxon>
        <taxon>Pucciniales</taxon>
        <taxon>Pucciniaceae</taxon>
        <taxon>Puccinia</taxon>
    </lineage>
</organism>
<name>A0A2N5SJQ6_9BASI</name>
<evidence type="ECO:0000313" key="1">
    <source>
        <dbReference type="EMBL" id="PLW13487.1"/>
    </source>
</evidence>
<dbReference type="Proteomes" id="UP000235388">
    <property type="component" value="Unassembled WGS sequence"/>
</dbReference>
<keyword evidence="3" id="KW-1185">Reference proteome</keyword>
<reference evidence="1 3" key="1">
    <citation type="submission" date="2017-11" db="EMBL/GenBank/DDBJ databases">
        <title>De novo assembly and phasing of dikaryotic genomes from two isolates of Puccinia coronata f. sp. avenae, the causal agent of oat crown rust.</title>
        <authorList>
            <person name="Miller M.E."/>
            <person name="Zhang Y."/>
            <person name="Omidvar V."/>
            <person name="Sperschneider J."/>
            <person name="Schwessinger B."/>
            <person name="Raley C."/>
            <person name="Palmer J.M."/>
            <person name="Garnica D."/>
            <person name="Upadhyaya N."/>
            <person name="Rathjen J."/>
            <person name="Taylor J.M."/>
            <person name="Park R.F."/>
            <person name="Dodds P.N."/>
            <person name="Hirsch C.D."/>
            <person name="Kianian S.F."/>
            <person name="Figueroa M."/>
        </authorList>
    </citation>
    <scope>NUCLEOTIDE SEQUENCE [LARGE SCALE GENOMIC DNA]</scope>
    <source>
        <strain evidence="1">12NC29</strain>
    </source>
</reference>
<sequence>MRKALHPDFLAGSINSQKAILILSEIHHLLGFFTTSQSGPYSRSTHLGSEKKKVRKGDIEATARHVTYKHYTSNQRHSTWERDDC</sequence>
<protein>
    <submittedName>
        <fullName evidence="1">Uncharacterized protein</fullName>
    </submittedName>
</protein>
<comment type="caution">
    <text evidence="1">The sequence shown here is derived from an EMBL/GenBank/DDBJ whole genome shotgun (WGS) entry which is preliminary data.</text>
</comment>